<dbReference type="PRINTS" id="PR00455">
    <property type="entry name" value="HTHTETR"/>
</dbReference>
<dbReference type="STRING" id="1123404.SAMN02745784_00551"/>
<dbReference type="PANTHER" id="PTHR30055">
    <property type="entry name" value="HTH-TYPE TRANSCRIPTIONAL REGULATOR RUTR"/>
    <property type="match status" value="1"/>
</dbReference>
<dbReference type="FunFam" id="1.10.10.60:FF:000141">
    <property type="entry name" value="TetR family transcriptional regulator"/>
    <property type="match status" value="1"/>
</dbReference>
<dbReference type="SUPFAM" id="SSF48498">
    <property type="entry name" value="Tetracyclin repressor-like, C-terminal domain"/>
    <property type="match status" value="1"/>
</dbReference>
<keyword evidence="7" id="KW-1185">Reference proteome</keyword>
<reference evidence="7" key="1">
    <citation type="submission" date="2016-11" db="EMBL/GenBank/DDBJ databases">
        <authorList>
            <person name="Varghese N."/>
            <person name="Submissions S."/>
        </authorList>
    </citation>
    <scope>NUCLEOTIDE SEQUENCE [LARGE SCALE GENOMIC DNA]</scope>
    <source>
        <strain evidence="7">DSM 18095</strain>
    </source>
</reference>
<dbReference type="InterPro" id="IPR001647">
    <property type="entry name" value="HTH_TetR"/>
</dbReference>
<sequence>MISQSELKYSRVIKKAEELFLKLGYKATSMDQIAEEAGVSKMTIYKYFPSKEELFIQIILSIMNRYFNDMKNEIDKIEGTLNRIDFLLNFGMEHSKQYSMALYKDIFDNPYIYEKLMEEKKRMARIIFEDIVREGVNKGEIRNIDEAFIANILIALIKGIDKEIFDDINSNKELEDFTEKLYDFLKYGLLGR</sequence>
<keyword evidence="1" id="KW-0805">Transcription regulation</keyword>
<dbReference type="Gene3D" id="1.10.357.10">
    <property type="entry name" value="Tetracycline Repressor, domain 2"/>
    <property type="match status" value="1"/>
</dbReference>
<feature type="DNA-binding region" description="H-T-H motif" evidence="4">
    <location>
        <begin position="29"/>
        <end position="48"/>
    </location>
</feature>
<dbReference type="InterPro" id="IPR050109">
    <property type="entry name" value="HTH-type_TetR-like_transc_reg"/>
</dbReference>
<gene>
    <name evidence="6" type="ORF">SAMN02745784_00551</name>
</gene>
<dbReference type="Pfam" id="PF00440">
    <property type="entry name" value="TetR_N"/>
    <property type="match status" value="1"/>
</dbReference>
<accession>A0A1M4T814</accession>
<dbReference type="RefSeq" id="WP_072972918.1">
    <property type="nucleotide sequence ID" value="NZ_FQTY01000002.1"/>
</dbReference>
<dbReference type="AlphaFoldDB" id="A0A1M4T814"/>
<evidence type="ECO:0000256" key="1">
    <source>
        <dbReference type="ARBA" id="ARBA00023015"/>
    </source>
</evidence>
<evidence type="ECO:0000256" key="4">
    <source>
        <dbReference type="PROSITE-ProRule" id="PRU00335"/>
    </source>
</evidence>
<keyword evidence="2 4" id="KW-0238">DNA-binding</keyword>
<name>A0A1M4T814_9FIRM</name>
<dbReference type="PANTHER" id="PTHR30055:SF234">
    <property type="entry name" value="HTH-TYPE TRANSCRIPTIONAL REGULATOR BETI"/>
    <property type="match status" value="1"/>
</dbReference>
<evidence type="ECO:0000256" key="3">
    <source>
        <dbReference type="ARBA" id="ARBA00023163"/>
    </source>
</evidence>
<evidence type="ECO:0000313" key="7">
    <source>
        <dbReference type="Proteomes" id="UP000184114"/>
    </source>
</evidence>
<evidence type="ECO:0000259" key="5">
    <source>
        <dbReference type="PROSITE" id="PS50977"/>
    </source>
</evidence>
<dbReference type="GeneID" id="90996593"/>
<evidence type="ECO:0000256" key="2">
    <source>
        <dbReference type="ARBA" id="ARBA00023125"/>
    </source>
</evidence>
<keyword evidence="3" id="KW-0804">Transcription</keyword>
<evidence type="ECO:0000313" key="6">
    <source>
        <dbReference type="EMBL" id="SHE40601.1"/>
    </source>
</evidence>
<dbReference type="GO" id="GO:0045892">
    <property type="term" value="P:negative regulation of DNA-templated transcription"/>
    <property type="evidence" value="ECO:0007669"/>
    <property type="project" value="UniProtKB-ARBA"/>
</dbReference>
<dbReference type="Gene3D" id="1.10.10.60">
    <property type="entry name" value="Homeodomain-like"/>
    <property type="match status" value="1"/>
</dbReference>
<dbReference type="PROSITE" id="PS50977">
    <property type="entry name" value="HTH_TETR_2"/>
    <property type="match status" value="1"/>
</dbReference>
<dbReference type="InterPro" id="IPR009057">
    <property type="entry name" value="Homeodomain-like_sf"/>
</dbReference>
<organism evidence="6 7">
    <name type="scientific">Tissierella praeacuta DSM 18095</name>
    <dbReference type="NCBI Taxonomy" id="1123404"/>
    <lineage>
        <taxon>Bacteria</taxon>
        <taxon>Bacillati</taxon>
        <taxon>Bacillota</taxon>
        <taxon>Tissierellia</taxon>
        <taxon>Tissierellales</taxon>
        <taxon>Tissierellaceae</taxon>
        <taxon>Tissierella</taxon>
    </lineage>
</organism>
<dbReference type="SUPFAM" id="SSF46689">
    <property type="entry name" value="Homeodomain-like"/>
    <property type="match status" value="1"/>
</dbReference>
<dbReference type="InterPro" id="IPR036271">
    <property type="entry name" value="Tet_transcr_reg_TetR-rel_C_sf"/>
</dbReference>
<dbReference type="EMBL" id="FQTY01000002">
    <property type="protein sequence ID" value="SHE40601.1"/>
    <property type="molecule type" value="Genomic_DNA"/>
</dbReference>
<proteinExistence type="predicted"/>
<protein>
    <submittedName>
        <fullName evidence="6">Transcriptional regulator, TetR family</fullName>
    </submittedName>
</protein>
<dbReference type="GO" id="GO:0000976">
    <property type="term" value="F:transcription cis-regulatory region binding"/>
    <property type="evidence" value="ECO:0007669"/>
    <property type="project" value="TreeGrafter"/>
</dbReference>
<dbReference type="Proteomes" id="UP000184114">
    <property type="component" value="Unassembled WGS sequence"/>
</dbReference>
<dbReference type="GO" id="GO:0003700">
    <property type="term" value="F:DNA-binding transcription factor activity"/>
    <property type="evidence" value="ECO:0007669"/>
    <property type="project" value="TreeGrafter"/>
</dbReference>
<feature type="domain" description="HTH tetR-type" evidence="5">
    <location>
        <begin position="6"/>
        <end position="66"/>
    </location>
</feature>